<proteinExistence type="inferred from homology"/>
<evidence type="ECO:0000256" key="5">
    <source>
        <dbReference type="ARBA" id="ARBA00022729"/>
    </source>
</evidence>
<keyword evidence="16" id="KW-1185">Reference proteome</keyword>
<feature type="domain" description="TonB-dependent receptor plug" evidence="14">
    <location>
        <begin position="137"/>
        <end position="222"/>
    </location>
</feature>
<evidence type="ECO:0000256" key="3">
    <source>
        <dbReference type="ARBA" id="ARBA00022452"/>
    </source>
</evidence>
<dbReference type="InterPro" id="IPR039426">
    <property type="entry name" value="TonB-dep_rcpt-like"/>
</dbReference>
<evidence type="ECO:0000256" key="2">
    <source>
        <dbReference type="ARBA" id="ARBA00022448"/>
    </source>
</evidence>
<sequence length="772" mass="85957">MTLKTIALAMGICYARFACGQCIHTFALSGKVSDPDGRPIAGAVVGIAALGKGTVADQQGVYHMTGLCPGNYTVTCEKVGFRKVSVRLTLDSNSRHVWVLTTDTTELKEVLIAGDRRRMLSTVTREVLESSLKFGSRAQPLGESLKAIPGLNSVQMGPSLSKPVIQGLYGNRILILNNGVRQEGQQWGEDHAPELDPFVAGKISVIKGAAGIRYGPDAIAGVVLLEPAALPATPGIGGSVNLTGASNGRMGVGSATLEGALGHRLSGWAWRVQGTLKRAGNFRTPHYYLGNTGLGESDFSASVGYRKNRFDIQLFYSHYGTKIGIFDGSHVGNIEDLYAAFKRSRPLTPSVFSYKIRRSYQSVRHDLFKASAHYQFGNGGKVEADFARQGDLRQEYDVDLPYSDDPAVLNMPQLRFRLTTHTLNVAYIEPERNHFSGSIGLSGMTQGNVFRGIRYLIPNFRNYTGGAFAIEQYNRNRLTLEGGLRYDYLWLRVYQRDQASLALYHSTFDYSNLTGTLGFRYRLGERFSINGNFGIAWRAPSINELYIRGVHFSAASYEIGDSALVSERSYNTTAGLKYRSEKFQAGLDLYDNEINHFIYAQPLLQPVTIISGTYPAFRYTQADVRLRGADLNASYRFLPHFDLASKISFVRGYNKSIHDDLIYMPADRFDHTLSYRRKKLGRLQDVRLSLQNVTVSRQTRVPPNSDYVPPPPGYSLFNADVGFRLPYRKQGVDMDFAVRNLTNVAYREYLNGFRYYADEPGINFIVSARLKF</sequence>
<dbReference type="EMBL" id="BAABFN010000022">
    <property type="protein sequence ID" value="GAA4319340.1"/>
    <property type="molecule type" value="Genomic_DNA"/>
</dbReference>
<dbReference type="Gene3D" id="2.40.170.20">
    <property type="entry name" value="TonB-dependent receptor, beta-barrel domain"/>
    <property type="match status" value="1"/>
</dbReference>
<organism evidence="15 16">
    <name type="scientific">Compostibacter hankyongensis</name>
    <dbReference type="NCBI Taxonomy" id="1007089"/>
    <lineage>
        <taxon>Bacteria</taxon>
        <taxon>Pseudomonadati</taxon>
        <taxon>Bacteroidota</taxon>
        <taxon>Chitinophagia</taxon>
        <taxon>Chitinophagales</taxon>
        <taxon>Chitinophagaceae</taxon>
        <taxon>Compostibacter</taxon>
    </lineage>
</organism>
<evidence type="ECO:0000256" key="4">
    <source>
        <dbReference type="ARBA" id="ARBA00022692"/>
    </source>
</evidence>
<dbReference type="InterPro" id="IPR037066">
    <property type="entry name" value="Plug_dom_sf"/>
</dbReference>
<dbReference type="SUPFAM" id="SSF56935">
    <property type="entry name" value="Porins"/>
    <property type="match status" value="1"/>
</dbReference>
<dbReference type="Pfam" id="PF13620">
    <property type="entry name" value="CarboxypepD_reg"/>
    <property type="match status" value="1"/>
</dbReference>
<dbReference type="PANTHER" id="PTHR30069">
    <property type="entry name" value="TONB-DEPENDENT OUTER MEMBRANE RECEPTOR"/>
    <property type="match status" value="1"/>
</dbReference>
<dbReference type="InterPro" id="IPR012910">
    <property type="entry name" value="Plug_dom"/>
</dbReference>
<dbReference type="Gene3D" id="2.170.130.10">
    <property type="entry name" value="TonB-dependent receptor, plug domain"/>
    <property type="match status" value="1"/>
</dbReference>
<keyword evidence="8 15" id="KW-0675">Receptor</keyword>
<keyword evidence="6 11" id="KW-0798">TonB box</keyword>
<evidence type="ECO:0000256" key="11">
    <source>
        <dbReference type="RuleBase" id="RU003357"/>
    </source>
</evidence>
<keyword evidence="7 10" id="KW-0472">Membrane</keyword>
<evidence type="ECO:0000256" key="1">
    <source>
        <dbReference type="ARBA" id="ARBA00004571"/>
    </source>
</evidence>
<dbReference type="SUPFAM" id="SSF49452">
    <property type="entry name" value="Starch-binding domain-like"/>
    <property type="match status" value="1"/>
</dbReference>
<keyword evidence="4 10" id="KW-0812">Transmembrane</keyword>
<dbReference type="InterPro" id="IPR000531">
    <property type="entry name" value="Beta-barrel_TonB"/>
</dbReference>
<name>A0ABP8G832_9BACT</name>
<feature type="signal peptide" evidence="12">
    <location>
        <begin position="1"/>
        <end position="20"/>
    </location>
</feature>
<feature type="domain" description="TonB-dependent receptor-like beta-barrel" evidence="13">
    <location>
        <begin position="354"/>
        <end position="741"/>
    </location>
</feature>
<keyword evidence="3 10" id="KW-1134">Transmembrane beta strand</keyword>
<evidence type="ECO:0000256" key="10">
    <source>
        <dbReference type="PROSITE-ProRule" id="PRU01360"/>
    </source>
</evidence>
<evidence type="ECO:0000259" key="14">
    <source>
        <dbReference type="Pfam" id="PF07715"/>
    </source>
</evidence>
<dbReference type="InterPro" id="IPR036942">
    <property type="entry name" value="Beta-barrel_TonB_sf"/>
</dbReference>
<evidence type="ECO:0000256" key="9">
    <source>
        <dbReference type="ARBA" id="ARBA00023237"/>
    </source>
</evidence>
<keyword evidence="2 10" id="KW-0813">Transport</keyword>
<keyword evidence="5 12" id="KW-0732">Signal</keyword>
<evidence type="ECO:0000256" key="8">
    <source>
        <dbReference type="ARBA" id="ARBA00023170"/>
    </source>
</evidence>
<dbReference type="PANTHER" id="PTHR30069:SF29">
    <property type="entry name" value="HEMOGLOBIN AND HEMOGLOBIN-HAPTOGLOBIN-BINDING PROTEIN 1-RELATED"/>
    <property type="match status" value="1"/>
</dbReference>
<evidence type="ECO:0000313" key="16">
    <source>
        <dbReference type="Proteomes" id="UP001501207"/>
    </source>
</evidence>
<evidence type="ECO:0000256" key="7">
    <source>
        <dbReference type="ARBA" id="ARBA00023136"/>
    </source>
</evidence>
<accession>A0ABP8G832</accession>
<comment type="subcellular location">
    <subcellularLocation>
        <location evidence="1 10">Cell outer membrane</location>
        <topology evidence="1 10">Multi-pass membrane protein</topology>
    </subcellularLocation>
</comment>
<dbReference type="PROSITE" id="PS52016">
    <property type="entry name" value="TONB_DEPENDENT_REC_3"/>
    <property type="match status" value="1"/>
</dbReference>
<feature type="chain" id="PRO_5045549245" evidence="12">
    <location>
        <begin position="21"/>
        <end position="772"/>
    </location>
</feature>
<comment type="similarity">
    <text evidence="10 11">Belongs to the TonB-dependent receptor family.</text>
</comment>
<dbReference type="Pfam" id="PF07715">
    <property type="entry name" value="Plug"/>
    <property type="match status" value="1"/>
</dbReference>
<reference evidence="16" key="1">
    <citation type="journal article" date="2019" name="Int. J. Syst. Evol. Microbiol.">
        <title>The Global Catalogue of Microorganisms (GCM) 10K type strain sequencing project: providing services to taxonomists for standard genome sequencing and annotation.</title>
        <authorList>
            <consortium name="The Broad Institute Genomics Platform"/>
            <consortium name="The Broad Institute Genome Sequencing Center for Infectious Disease"/>
            <person name="Wu L."/>
            <person name="Ma J."/>
        </authorList>
    </citation>
    <scope>NUCLEOTIDE SEQUENCE [LARGE SCALE GENOMIC DNA]</scope>
    <source>
        <strain evidence="16">JCM 17664</strain>
    </source>
</reference>
<dbReference type="Proteomes" id="UP001501207">
    <property type="component" value="Unassembled WGS sequence"/>
</dbReference>
<keyword evidence="9 10" id="KW-0998">Cell outer membrane</keyword>
<protein>
    <submittedName>
        <fullName evidence="15">TonB-dependent receptor</fullName>
    </submittedName>
</protein>
<gene>
    <name evidence="15" type="ORF">GCM10023143_32720</name>
</gene>
<evidence type="ECO:0000256" key="6">
    <source>
        <dbReference type="ARBA" id="ARBA00023077"/>
    </source>
</evidence>
<dbReference type="InterPro" id="IPR013784">
    <property type="entry name" value="Carb-bd-like_fold"/>
</dbReference>
<evidence type="ECO:0000259" key="13">
    <source>
        <dbReference type="Pfam" id="PF00593"/>
    </source>
</evidence>
<dbReference type="RefSeq" id="WP_344981380.1">
    <property type="nucleotide sequence ID" value="NZ_BAABFN010000022.1"/>
</dbReference>
<evidence type="ECO:0000313" key="15">
    <source>
        <dbReference type="EMBL" id="GAA4319340.1"/>
    </source>
</evidence>
<dbReference type="Gene3D" id="2.60.40.1120">
    <property type="entry name" value="Carboxypeptidase-like, regulatory domain"/>
    <property type="match status" value="1"/>
</dbReference>
<dbReference type="Pfam" id="PF00593">
    <property type="entry name" value="TonB_dep_Rec_b-barrel"/>
    <property type="match status" value="1"/>
</dbReference>
<evidence type="ECO:0000256" key="12">
    <source>
        <dbReference type="SAM" id="SignalP"/>
    </source>
</evidence>
<comment type="caution">
    <text evidence="15">The sequence shown here is derived from an EMBL/GenBank/DDBJ whole genome shotgun (WGS) entry which is preliminary data.</text>
</comment>